<feature type="domain" description="HTH luxR-type" evidence="3">
    <location>
        <begin position="863"/>
        <end position="928"/>
    </location>
</feature>
<evidence type="ECO:0000256" key="1">
    <source>
        <dbReference type="ARBA" id="ARBA00022741"/>
    </source>
</evidence>
<keyword evidence="1" id="KW-0547">Nucleotide-binding</keyword>
<reference evidence="4 5" key="1">
    <citation type="submission" date="2015-10" db="EMBL/GenBank/DDBJ databases">
        <title>Draft genome sequence of Streptomyces corchorusii DSM 40340, type strain for the species Streptomyces corchorusii.</title>
        <authorList>
            <person name="Ruckert C."/>
            <person name="Winkler A."/>
            <person name="Kalinowski J."/>
            <person name="Kampfer P."/>
            <person name="Glaeser S."/>
        </authorList>
    </citation>
    <scope>NUCLEOTIDE SEQUENCE [LARGE SCALE GENOMIC DNA]</scope>
    <source>
        <strain evidence="4 5">DSM 40340</strain>
    </source>
</reference>
<evidence type="ECO:0000259" key="3">
    <source>
        <dbReference type="PROSITE" id="PS50043"/>
    </source>
</evidence>
<dbReference type="PANTHER" id="PTHR16305">
    <property type="entry name" value="TESTICULAR SOLUBLE ADENYLYL CYCLASE"/>
    <property type="match status" value="1"/>
</dbReference>
<dbReference type="SMART" id="SM00421">
    <property type="entry name" value="HTH_LUXR"/>
    <property type="match status" value="1"/>
</dbReference>
<dbReference type="GO" id="GO:0005524">
    <property type="term" value="F:ATP binding"/>
    <property type="evidence" value="ECO:0007669"/>
    <property type="project" value="UniProtKB-KW"/>
</dbReference>
<dbReference type="InterPro" id="IPR011990">
    <property type="entry name" value="TPR-like_helical_dom_sf"/>
</dbReference>
<dbReference type="RefSeq" id="WP_059262521.1">
    <property type="nucleotide sequence ID" value="NZ_KQ948353.1"/>
</dbReference>
<dbReference type="AlphaFoldDB" id="A0A101QJ96"/>
<dbReference type="Gene3D" id="1.25.40.10">
    <property type="entry name" value="Tetratricopeptide repeat domain"/>
    <property type="match status" value="1"/>
</dbReference>
<dbReference type="Pfam" id="PF13191">
    <property type="entry name" value="AAA_16"/>
    <property type="match status" value="1"/>
</dbReference>
<dbReference type="CDD" id="cd06170">
    <property type="entry name" value="LuxR_C_like"/>
    <property type="match status" value="1"/>
</dbReference>
<dbReference type="GO" id="GO:0005737">
    <property type="term" value="C:cytoplasm"/>
    <property type="evidence" value="ECO:0007669"/>
    <property type="project" value="TreeGrafter"/>
</dbReference>
<dbReference type="InterPro" id="IPR027417">
    <property type="entry name" value="P-loop_NTPase"/>
</dbReference>
<proteinExistence type="predicted"/>
<dbReference type="Pfam" id="PF00196">
    <property type="entry name" value="GerE"/>
    <property type="match status" value="1"/>
</dbReference>
<dbReference type="PROSITE" id="PS50043">
    <property type="entry name" value="HTH_LUXR_2"/>
    <property type="match status" value="1"/>
</dbReference>
<dbReference type="GO" id="GO:0006355">
    <property type="term" value="P:regulation of DNA-templated transcription"/>
    <property type="evidence" value="ECO:0007669"/>
    <property type="project" value="InterPro"/>
</dbReference>
<dbReference type="Gene3D" id="1.10.10.10">
    <property type="entry name" value="Winged helix-like DNA-binding domain superfamily/Winged helix DNA-binding domain"/>
    <property type="match status" value="1"/>
</dbReference>
<name>A0A101QJ96_STRCK</name>
<keyword evidence="5" id="KW-1185">Reference proteome</keyword>
<sequence length="933" mass="100151">MSFDDLPLMGAVGPLVGRDRDLELVSGFLAHTGFSGALLLRGDPGVGKTVVLDALARSAADTGTCVLRIAGVQFEADVSYAALNQAFLPLRDVLDTLDGTHREALRVALGFGAGQPPERLVVLNAALALLQAAATRSPVLIIVDDLPWVDRASAAVFGFVARRLSGTRIRFLAAMRPGADSFFESGGLPTYELPPLDTESATRLIDARFPHLARQVRRRVLHTAQGNPLALLELPRALRASQRAALETLPAVLPLGQRLQSLFMSRVRGLPTATRKLLLLAALEGSGEIGVLCGAAREWDGSTGLEDLAPAEHDQLVRVDEDSRRLVFRHPLIRSAVVEAATSSSRRAAHRALAQVLSGRPESRAWHLGEATIEPDEQVAARLEEAAHRILGRGDAVAAIAALTRAADLSPLGADRARRLAEAAYIGAEATGALRSASELLENARRADPDHGRSLHSAAATVQLLLNGDGDVTTAHRLLVGAIEEGTHGYDAGNAALIDALHLLSLLCIYGARAELWAPFHAALARLRPAPPALLSVLGQLYSDPARTGPATLRRFDRIIDGITDETDPARIVRVGTAAVYTDRLSALRAPSWRVVRQGRNGGPVRRHLGVLLHLGLDGYHTGSWDEAIELADEGLALCTDSGYSFFSWYFHFSKGLVSASRGDIDTALMLADRMTDWASPRGLRSIVQYAHHVRVLTHGATGDFEAVFRHADAISPAGSLEPYAQPSVWVFFDLVESALRTGRQAEARAHVRAVRASTVEALSPRLALLAGGAAGLVAEDDEVAERFFNEALSAPGADEWPFDRARVQLARGERLRRAGAVSEAEGPLRSAHGTFRRLGARPWTARAVRELRAVGSKVADTNDLRGTELTPREREIAELAASGLTNKQIAERFFISPRTVGAHLYQIYPKLGVASRAALRDALTADPARHAP</sequence>
<dbReference type="InterPro" id="IPR016032">
    <property type="entry name" value="Sig_transdc_resp-reg_C-effctor"/>
</dbReference>
<accession>A0A101QJ96</accession>
<organism evidence="4 5">
    <name type="scientific">Streptomyces corchorusii</name>
    <name type="common">Streptomyces chibaensis</name>
    <dbReference type="NCBI Taxonomy" id="1903"/>
    <lineage>
        <taxon>Bacteria</taxon>
        <taxon>Bacillati</taxon>
        <taxon>Actinomycetota</taxon>
        <taxon>Actinomycetes</taxon>
        <taxon>Kitasatosporales</taxon>
        <taxon>Streptomycetaceae</taxon>
        <taxon>Streptomyces</taxon>
    </lineage>
</organism>
<dbReference type="InterPro" id="IPR000792">
    <property type="entry name" value="Tscrpt_reg_LuxR_C"/>
</dbReference>
<evidence type="ECO:0000313" key="5">
    <source>
        <dbReference type="Proteomes" id="UP000053398"/>
    </source>
</evidence>
<dbReference type="InterPro" id="IPR041664">
    <property type="entry name" value="AAA_16"/>
</dbReference>
<dbReference type="PRINTS" id="PR00038">
    <property type="entry name" value="HTHLUXR"/>
</dbReference>
<dbReference type="SUPFAM" id="SSF46894">
    <property type="entry name" value="C-terminal effector domain of the bipartite response regulators"/>
    <property type="match status" value="1"/>
</dbReference>
<dbReference type="SUPFAM" id="SSF48452">
    <property type="entry name" value="TPR-like"/>
    <property type="match status" value="1"/>
</dbReference>
<dbReference type="EMBL" id="LMWP01000008">
    <property type="protein sequence ID" value="KUN30863.1"/>
    <property type="molecule type" value="Genomic_DNA"/>
</dbReference>
<dbReference type="GO" id="GO:0003677">
    <property type="term" value="F:DNA binding"/>
    <property type="evidence" value="ECO:0007669"/>
    <property type="project" value="InterPro"/>
</dbReference>
<evidence type="ECO:0000313" key="4">
    <source>
        <dbReference type="EMBL" id="KUN30863.1"/>
    </source>
</evidence>
<keyword evidence="2" id="KW-0067">ATP-binding</keyword>
<comment type="caution">
    <text evidence="4">The sequence shown here is derived from an EMBL/GenBank/DDBJ whole genome shotgun (WGS) entry which is preliminary data.</text>
</comment>
<dbReference type="InterPro" id="IPR036388">
    <property type="entry name" value="WH-like_DNA-bd_sf"/>
</dbReference>
<gene>
    <name evidence="4" type="ORF">AQJ11_09090</name>
</gene>
<dbReference type="PANTHER" id="PTHR16305:SF35">
    <property type="entry name" value="TRANSCRIPTIONAL ACTIVATOR DOMAIN"/>
    <property type="match status" value="1"/>
</dbReference>
<dbReference type="SUPFAM" id="SSF52540">
    <property type="entry name" value="P-loop containing nucleoside triphosphate hydrolases"/>
    <property type="match status" value="1"/>
</dbReference>
<dbReference type="Proteomes" id="UP000053398">
    <property type="component" value="Unassembled WGS sequence"/>
</dbReference>
<protein>
    <submittedName>
        <fullName evidence="4">LuxR family transcriptional regulator</fullName>
    </submittedName>
</protein>
<evidence type="ECO:0000256" key="2">
    <source>
        <dbReference type="ARBA" id="ARBA00022840"/>
    </source>
</evidence>
<dbReference type="GO" id="GO:0004016">
    <property type="term" value="F:adenylate cyclase activity"/>
    <property type="evidence" value="ECO:0007669"/>
    <property type="project" value="TreeGrafter"/>
</dbReference>